<sequence>MTKIIQCPCGVRIEGQDDEDVVQKAQNHAREVHQMELSREQALAMARPA</sequence>
<dbReference type="RefSeq" id="WP_110170064.1">
    <property type="nucleotide sequence ID" value="NZ_CP015136.1"/>
</dbReference>
<dbReference type="AlphaFoldDB" id="A0A143PIY6"/>
<organism evidence="1 2">
    <name type="scientific">Luteitalea pratensis</name>
    <dbReference type="NCBI Taxonomy" id="1855912"/>
    <lineage>
        <taxon>Bacteria</taxon>
        <taxon>Pseudomonadati</taxon>
        <taxon>Acidobacteriota</taxon>
        <taxon>Vicinamibacteria</taxon>
        <taxon>Vicinamibacterales</taxon>
        <taxon>Vicinamibacteraceae</taxon>
        <taxon>Luteitalea</taxon>
    </lineage>
</organism>
<dbReference type="STRING" id="1855912.LuPra_01396"/>
<dbReference type="KEGG" id="abac:LuPra_01396"/>
<dbReference type="Proteomes" id="UP000076079">
    <property type="component" value="Chromosome"/>
</dbReference>
<gene>
    <name evidence="1" type="ORF">LuPra_01396</name>
</gene>
<reference evidence="1 2" key="1">
    <citation type="journal article" date="2016" name="Genome Announc.">
        <title>First Complete Genome Sequence of a Subdivision 6 Acidobacterium Strain.</title>
        <authorList>
            <person name="Huang S."/>
            <person name="Vieira S."/>
            <person name="Bunk B."/>
            <person name="Riedel T."/>
            <person name="Sproer C."/>
            <person name="Overmann J."/>
        </authorList>
    </citation>
    <scope>NUCLEOTIDE SEQUENCE [LARGE SCALE GENOMIC DNA]</scope>
    <source>
        <strain evidence="2">DSM 100886 HEG_-6_39</strain>
    </source>
</reference>
<dbReference type="Pfam" id="PF06348">
    <property type="entry name" value="DUF1059"/>
    <property type="match status" value="1"/>
</dbReference>
<proteinExistence type="predicted"/>
<evidence type="ECO:0000313" key="2">
    <source>
        <dbReference type="Proteomes" id="UP000076079"/>
    </source>
</evidence>
<keyword evidence="2" id="KW-1185">Reference proteome</keyword>
<dbReference type="EMBL" id="CP015136">
    <property type="protein sequence ID" value="AMY08203.1"/>
    <property type="molecule type" value="Genomic_DNA"/>
</dbReference>
<dbReference type="OrthoDB" id="5244574at2"/>
<name>A0A143PIY6_LUTPR</name>
<evidence type="ECO:0000313" key="1">
    <source>
        <dbReference type="EMBL" id="AMY08203.1"/>
    </source>
</evidence>
<evidence type="ECO:0008006" key="3">
    <source>
        <dbReference type="Google" id="ProtNLM"/>
    </source>
</evidence>
<protein>
    <recommendedName>
        <fullName evidence="3">DUF1059 domain-containing protein</fullName>
    </recommendedName>
</protein>
<reference evidence="2" key="2">
    <citation type="submission" date="2016-04" db="EMBL/GenBank/DDBJ databases">
        <title>First Complete Genome Sequence of a Subdivision 6 Acidobacterium.</title>
        <authorList>
            <person name="Huang S."/>
            <person name="Vieira S."/>
            <person name="Bunk B."/>
            <person name="Riedel T."/>
            <person name="Sproeer C."/>
            <person name="Overmann J."/>
        </authorList>
    </citation>
    <scope>NUCLEOTIDE SEQUENCE [LARGE SCALE GENOMIC DNA]</scope>
    <source>
        <strain evidence="2">DSM 100886 HEG_-6_39</strain>
    </source>
</reference>
<dbReference type="InterPro" id="IPR009409">
    <property type="entry name" value="DUF1059"/>
</dbReference>
<accession>A0A143PIY6</accession>